<keyword evidence="3" id="KW-1185">Reference proteome</keyword>
<feature type="region of interest" description="Disordered" evidence="1">
    <location>
        <begin position="1"/>
        <end position="38"/>
    </location>
</feature>
<feature type="compositionally biased region" description="Polar residues" evidence="1">
    <location>
        <begin position="27"/>
        <end position="38"/>
    </location>
</feature>
<dbReference type="RefSeq" id="WP_267849557.1">
    <property type="nucleotide sequence ID" value="NZ_JAPMXC010000011.1"/>
</dbReference>
<comment type="caution">
    <text evidence="2">The sequence shown here is derived from an EMBL/GenBank/DDBJ whole genome shotgun (WGS) entry which is preliminary data.</text>
</comment>
<evidence type="ECO:0000256" key="1">
    <source>
        <dbReference type="SAM" id="MobiDB-lite"/>
    </source>
</evidence>
<name>A0ABT3ZST9_9BURK</name>
<proteinExistence type="predicted"/>
<accession>A0ABT3ZST9</accession>
<reference evidence="2" key="1">
    <citation type="submission" date="2022-11" db="EMBL/GenBank/DDBJ databases">
        <title>Robbsia betulipollinis sp. nov., isolated from pollen of birch (Betula pendula).</title>
        <authorList>
            <person name="Shi H."/>
            <person name="Ambika Manirajan B."/>
            <person name="Ratering S."/>
            <person name="Geissler-Plaum R."/>
            <person name="Schnell S."/>
        </authorList>
    </citation>
    <scope>NUCLEOTIDE SEQUENCE</scope>
    <source>
        <strain evidence="2">Bb-Pol-6</strain>
    </source>
</reference>
<feature type="compositionally biased region" description="Polar residues" evidence="1">
    <location>
        <begin position="1"/>
        <end position="18"/>
    </location>
</feature>
<sequence>MNSSSPPNGVNDMLSTGKNPARDNYLVTASSRRTSSGTVPTLKVVRVSDKRVIYPFQGCADMPLFVEPAEAKEFADAYGWQLVDGDIAVPE</sequence>
<dbReference type="EMBL" id="JAPMXC010000011">
    <property type="protein sequence ID" value="MCY0389626.1"/>
    <property type="molecule type" value="Genomic_DNA"/>
</dbReference>
<protein>
    <submittedName>
        <fullName evidence="2">Uncharacterized protein</fullName>
    </submittedName>
</protein>
<organism evidence="2 3">
    <name type="scientific">Robbsia betulipollinis</name>
    <dbReference type="NCBI Taxonomy" id="2981849"/>
    <lineage>
        <taxon>Bacteria</taxon>
        <taxon>Pseudomonadati</taxon>
        <taxon>Pseudomonadota</taxon>
        <taxon>Betaproteobacteria</taxon>
        <taxon>Burkholderiales</taxon>
        <taxon>Burkholderiaceae</taxon>
        <taxon>Robbsia</taxon>
    </lineage>
</organism>
<dbReference type="Pfam" id="PF20484">
    <property type="entry name" value="DUF6723"/>
    <property type="match status" value="1"/>
</dbReference>
<dbReference type="InterPro" id="IPR046569">
    <property type="entry name" value="DUF6723"/>
</dbReference>
<dbReference type="Proteomes" id="UP001082899">
    <property type="component" value="Unassembled WGS sequence"/>
</dbReference>
<evidence type="ECO:0000313" key="2">
    <source>
        <dbReference type="EMBL" id="MCY0389626.1"/>
    </source>
</evidence>
<gene>
    <name evidence="2" type="ORF">OVY01_20985</name>
</gene>
<evidence type="ECO:0000313" key="3">
    <source>
        <dbReference type="Proteomes" id="UP001082899"/>
    </source>
</evidence>